<dbReference type="EMBL" id="QNQU01000010">
    <property type="protein sequence ID" value="RBQ06703.1"/>
    <property type="molecule type" value="Genomic_DNA"/>
</dbReference>
<evidence type="ECO:0000313" key="1">
    <source>
        <dbReference type="EMBL" id="RBQ06703.1"/>
    </source>
</evidence>
<gene>
    <name evidence="1" type="ORF">DRW42_13030</name>
</gene>
<proteinExistence type="predicted"/>
<name>A0A366KZN7_9SPHI</name>
<accession>A0A366KZN7</accession>
<keyword evidence="2" id="KW-1185">Reference proteome</keyword>
<reference evidence="1 2" key="1">
    <citation type="submission" date="2018-07" db="EMBL/GenBank/DDBJ databases">
        <title>A draft genome of a endophytic bacteria, a new species of Pedobacter.</title>
        <authorList>
            <person name="Zhang Z.D."/>
            <person name="Chen Z.J."/>
        </authorList>
    </citation>
    <scope>NUCLEOTIDE SEQUENCE [LARGE SCALE GENOMIC DNA]</scope>
    <source>
        <strain evidence="1 2">RS10</strain>
    </source>
</reference>
<evidence type="ECO:0000313" key="2">
    <source>
        <dbReference type="Proteomes" id="UP000252081"/>
    </source>
</evidence>
<dbReference type="AlphaFoldDB" id="A0A366KZN7"/>
<dbReference type="OrthoDB" id="1453359at2"/>
<dbReference type="RefSeq" id="WP_113949266.1">
    <property type="nucleotide sequence ID" value="NZ_QNQU01000010.1"/>
</dbReference>
<protein>
    <submittedName>
        <fullName evidence="1">Uncharacterized protein</fullName>
    </submittedName>
</protein>
<organism evidence="1 2">
    <name type="scientific">Pedobacter miscanthi</name>
    <dbReference type="NCBI Taxonomy" id="2259170"/>
    <lineage>
        <taxon>Bacteria</taxon>
        <taxon>Pseudomonadati</taxon>
        <taxon>Bacteroidota</taxon>
        <taxon>Sphingobacteriia</taxon>
        <taxon>Sphingobacteriales</taxon>
        <taxon>Sphingobacteriaceae</taxon>
        <taxon>Pedobacter</taxon>
    </lineage>
</organism>
<comment type="caution">
    <text evidence="1">The sequence shown here is derived from an EMBL/GenBank/DDBJ whole genome shotgun (WGS) entry which is preliminary data.</text>
</comment>
<sequence>MDSKKLKANLETLKKKIPKKPKTKLPVYPKNISESLQLYLRHRTIDVMRYACWIYDEHNWPLPLYVNPAKIKIGYLNEFMFTKLGMNDFKYFDLFGGLRLKIDEAFEMPRNIITRCMWLLRYHKRKKLEYFDYLIVPLICRFFGVTNISTFNIELFNENYDYLSLKIIENQILQEKRDIVKEIFANFKKGRYASCITSIYPILDFLTRRYFDTKDFGKDMVSVNAMFKAAGFGEQEIDNLKPGAATRKLMVLLTKNEISRAEYKVLSEKHEHGLGFAGMALSSFLTFSNQYYGYYRSEKGDADVLNRHSILHGANNDFGTKINAIKLITYLYLTLELEPVLKILFKNK</sequence>
<dbReference type="Proteomes" id="UP000252081">
    <property type="component" value="Unassembled WGS sequence"/>
</dbReference>